<dbReference type="CDD" id="cd16913">
    <property type="entry name" value="YkuD_like"/>
    <property type="match status" value="1"/>
</dbReference>
<feature type="active site" description="Proton donor/acceptor" evidence="9">
    <location>
        <position position="339"/>
    </location>
</feature>
<protein>
    <submittedName>
        <fullName evidence="13">L,D-transpeptidase family protein</fullName>
    </submittedName>
</protein>
<accession>A0AAW5E218</accession>
<sequence>MSNGSNDQNKFISRAYRHKRRKKKLRFSVMLITSLLIIASLMVLVPIFYSESKPNDIHVMSNKEPLELKRVEHKEKVKGENQKIVQIEQKEEISSINNIEDKEIVETKINIVEKVKAENAIIHKVKPGETLYSITMIYFSNSNQQKKLASINGLKNPEKELKAGMKLTIPNPDFMFFHHVKKGETLISISKKYYGTSDYIRSLASFNGIKDLNNVKFGTKLRIPNPASLLKNEELPKQERETQVVGENATGKKEVNIVINKKTNQLIVYKDNKMIKTFSVGTGKNASTTPEGSFKIVNKIKNPWYSTKGIPGGDPKNPLGSRWLGLNVPGTGGTKYGIHGTNDPSSIGKHISLGCIRMHNADVEWLYNNITLQTTVSIVSH</sequence>
<evidence type="ECO:0000256" key="8">
    <source>
        <dbReference type="ARBA" id="ARBA00060592"/>
    </source>
</evidence>
<dbReference type="GO" id="GO:0005576">
    <property type="term" value="C:extracellular region"/>
    <property type="evidence" value="ECO:0007669"/>
    <property type="project" value="TreeGrafter"/>
</dbReference>
<evidence type="ECO:0000256" key="3">
    <source>
        <dbReference type="ARBA" id="ARBA00022679"/>
    </source>
</evidence>
<comment type="pathway">
    <text evidence="8">Glycan biosynthesis.</text>
</comment>
<keyword evidence="5 9" id="KW-0133">Cell shape</keyword>
<dbReference type="GO" id="GO:0016740">
    <property type="term" value="F:transferase activity"/>
    <property type="evidence" value="ECO:0007669"/>
    <property type="project" value="UniProtKB-KW"/>
</dbReference>
<dbReference type="GO" id="GO:0008360">
    <property type="term" value="P:regulation of cell shape"/>
    <property type="evidence" value="ECO:0007669"/>
    <property type="project" value="UniProtKB-UniRule"/>
</dbReference>
<dbReference type="CDD" id="cd00118">
    <property type="entry name" value="LysM"/>
    <property type="match status" value="2"/>
</dbReference>
<dbReference type="InterPro" id="IPR036779">
    <property type="entry name" value="LysM_dom_sf"/>
</dbReference>
<dbReference type="Pfam" id="PF01476">
    <property type="entry name" value="LysM"/>
    <property type="match status" value="2"/>
</dbReference>
<evidence type="ECO:0000256" key="6">
    <source>
        <dbReference type="ARBA" id="ARBA00022984"/>
    </source>
</evidence>
<dbReference type="InterPro" id="IPR038063">
    <property type="entry name" value="Transpep_catalytic_dom"/>
</dbReference>
<reference evidence="13" key="1">
    <citation type="submission" date="2022-02" db="EMBL/GenBank/DDBJ databases">
        <title>Fredinandcohnia quinoae sp. nov. isolated from Chenopodium quinoa seeds.</title>
        <authorList>
            <person name="Saati-Santamaria Z."/>
            <person name="Flores-Felix J.D."/>
            <person name="Igual J.M."/>
            <person name="Velazquez E."/>
            <person name="Garcia-Fraile P."/>
            <person name="Martinez-Molina E."/>
        </authorList>
    </citation>
    <scope>NUCLEOTIDE SEQUENCE</scope>
    <source>
        <strain evidence="13">SECRCQ15</strain>
    </source>
</reference>
<keyword evidence="10" id="KW-0472">Membrane</keyword>
<dbReference type="Proteomes" id="UP001431131">
    <property type="component" value="Unassembled WGS sequence"/>
</dbReference>
<evidence type="ECO:0000256" key="5">
    <source>
        <dbReference type="ARBA" id="ARBA00022960"/>
    </source>
</evidence>
<comment type="similarity">
    <text evidence="2">Belongs to the YkuD family.</text>
</comment>
<evidence type="ECO:0000256" key="1">
    <source>
        <dbReference type="ARBA" id="ARBA00004752"/>
    </source>
</evidence>
<evidence type="ECO:0000313" key="13">
    <source>
        <dbReference type="EMBL" id="MCH1624117.1"/>
    </source>
</evidence>
<keyword evidence="3" id="KW-0808">Transferase</keyword>
<dbReference type="FunFam" id="2.40.440.10:FF:000003">
    <property type="entry name" value="L,D-transpeptidase YciB"/>
    <property type="match status" value="1"/>
</dbReference>
<keyword evidence="7 9" id="KW-0961">Cell wall biogenesis/degradation</keyword>
<keyword evidence="6 9" id="KW-0573">Peptidoglycan synthesis</keyword>
<dbReference type="GO" id="GO:0071972">
    <property type="term" value="F:peptidoglycan L,D-transpeptidase activity"/>
    <property type="evidence" value="ECO:0007669"/>
    <property type="project" value="TreeGrafter"/>
</dbReference>
<feature type="domain" description="L,D-TPase catalytic" evidence="12">
    <location>
        <begin position="255"/>
        <end position="379"/>
    </location>
</feature>
<dbReference type="InterPro" id="IPR018392">
    <property type="entry name" value="LysM"/>
</dbReference>
<evidence type="ECO:0000313" key="14">
    <source>
        <dbReference type="Proteomes" id="UP001431131"/>
    </source>
</evidence>
<dbReference type="InterPro" id="IPR005490">
    <property type="entry name" value="LD_TPept_cat_dom"/>
</dbReference>
<dbReference type="Gene3D" id="2.40.440.10">
    <property type="entry name" value="L,D-transpeptidase catalytic domain-like"/>
    <property type="match status" value="1"/>
</dbReference>
<feature type="domain" description="LysM" evidence="11">
    <location>
        <begin position="176"/>
        <end position="223"/>
    </location>
</feature>
<comment type="pathway">
    <text evidence="1 9">Cell wall biogenesis; peptidoglycan biosynthesis.</text>
</comment>
<dbReference type="InterPro" id="IPR050979">
    <property type="entry name" value="LD-transpeptidase"/>
</dbReference>
<dbReference type="GO" id="GO:0071555">
    <property type="term" value="P:cell wall organization"/>
    <property type="evidence" value="ECO:0007669"/>
    <property type="project" value="UniProtKB-UniRule"/>
</dbReference>
<dbReference type="SMART" id="SM00257">
    <property type="entry name" value="LysM"/>
    <property type="match status" value="2"/>
</dbReference>
<evidence type="ECO:0000259" key="11">
    <source>
        <dbReference type="PROSITE" id="PS51782"/>
    </source>
</evidence>
<proteinExistence type="inferred from homology"/>
<dbReference type="AlphaFoldDB" id="A0AAW5E218"/>
<dbReference type="Pfam" id="PF03734">
    <property type="entry name" value="YkuD"/>
    <property type="match status" value="1"/>
</dbReference>
<keyword evidence="10" id="KW-0812">Transmembrane</keyword>
<gene>
    <name evidence="13" type="ORF">MJG50_02150</name>
</gene>
<evidence type="ECO:0000259" key="12">
    <source>
        <dbReference type="PROSITE" id="PS52029"/>
    </source>
</evidence>
<evidence type="ECO:0000256" key="7">
    <source>
        <dbReference type="ARBA" id="ARBA00023316"/>
    </source>
</evidence>
<evidence type="ECO:0000256" key="10">
    <source>
        <dbReference type="SAM" id="Phobius"/>
    </source>
</evidence>
<keyword evidence="10" id="KW-1133">Transmembrane helix</keyword>
<evidence type="ECO:0000256" key="9">
    <source>
        <dbReference type="PROSITE-ProRule" id="PRU01373"/>
    </source>
</evidence>
<feature type="active site" description="Nucleophile" evidence="9">
    <location>
        <position position="355"/>
    </location>
</feature>
<dbReference type="SUPFAM" id="SSF141523">
    <property type="entry name" value="L,D-transpeptidase catalytic domain-like"/>
    <property type="match status" value="1"/>
</dbReference>
<dbReference type="EMBL" id="JAKTTI010000002">
    <property type="protein sequence ID" value="MCH1624117.1"/>
    <property type="molecule type" value="Genomic_DNA"/>
</dbReference>
<dbReference type="PANTHER" id="PTHR30582:SF4">
    <property type="entry name" value="L,D-TRANSPEPTIDASE YQJB-RELATED"/>
    <property type="match status" value="1"/>
</dbReference>
<dbReference type="PANTHER" id="PTHR30582">
    <property type="entry name" value="L,D-TRANSPEPTIDASE"/>
    <property type="match status" value="1"/>
</dbReference>
<feature type="domain" description="LysM" evidence="11">
    <location>
        <begin position="121"/>
        <end position="169"/>
    </location>
</feature>
<keyword evidence="14" id="KW-1185">Reference proteome</keyword>
<dbReference type="RefSeq" id="WP_240252371.1">
    <property type="nucleotide sequence ID" value="NZ_JAKTTI010000002.1"/>
</dbReference>
<dbReference type="Gene3D" id="3.10.350.10">
    <property type="entry name" value="LysM domain"/>
    <property type="match status" value="2"/>
</dbReference>
<dbReference type="SUPFAM" id="SSF54106">
    <property type="entry name" value="LysM domain"/>
    <property type="match status" value="2"/>
</dbReference>
<evidence type="ECO:0000256" key="2">
    <source>
        <dbReference type="ARBA" id="ARBA00005992"/>
    </source>
</evidence>
<keyword evidence="4" id="KW-0378">Hydrolase</keyword>
<feature type="transmembrane region" description="Helical" evidence="10">
    <location>
        <begin position="27"/>
        <end position="49"/>
    </location>
</feature>
<dbReference type="GO" id="GO:0018104">
    <property type="term" value="P:peptidoglycan-protein cross-linking"/>
    <property type="evidence" value="ECO:0007669"/>
    <property type="project" value="TreeGrafter"/>
</dbReference>
<dbReference type="PROSITE" id="PS51782">
    <property type="entry name" value="LYSM"/>
    <property type="match status" value="2"/>
</dbReference>
<organism evidence="13 14">
    <name type="scientific">Fredinandcohnia quinoae</name>
    <dbReference type="NCBI Taxonomy" id="2918902"/>
    <lineage>
        <taxon>Bacteria</taxon>
        <taxon>Bacillati</taxon>
        <taxon>Bacillota</taxon>
        <taxon>Bacilli</taxon>
        <taxon>Bacillales</taxon>
        <taxon>Bacillaceae</taxon>
        <taxon>Fredinandcohnia</taxon>
    </lineage>
</organism>
<dbReference type="PROSITE" id="PS52029">
    <property type="entry name" value="LD_TPASE"/>
    <property type="match status" value="1"/>
</dbReference>
<comment type="caution">
    <text evidence="13">The sequence shown here is derived from an EMBL/GenBank/DDBJ whole genome shotgun (WGS) entry which is preliminary data.</text>
</comment>
<name>A0AAW5E218_9BACI</name>
<evidence type="ECO:0000256" key="4">
    <source>
        <dbReference type="ARBA" id="ARBA00022801"/>
    </source>
</evidence>